<dbReference type="EnsemblPlants" id="AVESA.00010b.r2.7DG1341180.1">
    <property type="protein sequence ID" value="AVESA.00010b.r2.7DG1341180.1.CDS.1"/>
    <property type="gene ID" value="AVESA.00010b.r2.7DG1341180"/>
</dbReference>
<reference evidence="1" key="2">
    <citation type="submission" date="2025-09" db="UniProtKB">
        <authorList>
            <consortium name="EnsemblPlants"/>
        </authorList>
    </citation>
    <scope>IDENTIFICATION</scope>
</reference>
<proteinExistence type="predicted"/>
<name>A0ACD6A5L2_AVESA</name>
<reference evidence="1" key="1">
    <citation type="submission" date="2021-05" db="EMBL/GenBank/DDBJ databases">
        <authorList>
            <person name="Scholz U."/>
            <person name="Mascher M."/>
            <person name="Fiebig A."/>
        </authorList>
    </citation>
    <scope>NUCLEOTIDE SEQUENCE [LARGE SCALE GENOMIC DNA]</scope>
</reference>
<evidence type="ECO:0000313" key="2">
    <source>
        <dbReference type="Proteomes" id="UP001732700"/>
    </source>
</evidence>
<sequence length="124" mass="14912">MFWFFSKQMNEQKGGQEGGGERLFMTSNNVGVWMQLIPVWWRWVYWANPAAWTMYGLMFSQLGDRTELITVPGQPYQTVRDFLEGYLGIEERYFNLVTYLHVVIIALFAFLFFFFLKHLNFQRR</sequence>
<accession>A0ACD6A5L2</accession>
<dbReference type="Proteomes" id="UP001732700">
    <property type="component" value="Chromosome 7D"/>
</dbReference>
<protein>
    <submittedName>
        <fullName evidence="1">Uncharacterized protein</fullName>
    </submittedName>
</protein>
<keyword evidence="2" id="KW-1185">Reference proteome</keyword>
<organism evidence="1 2">
    <name type="scientific">Avena sativa</name>
    <name type="common">Oat</name>
    <dbReference type="NCBI Taxonomy" id="4498"/>
    <lineage>
        <taxon>Eukaryota</taxon>
        <taxon>Viridiplantae</taxon>
        <taxon>Streptophyta</taxon>
        <taxon>Embryophyta</taxon>
        <taxon>Tracheophyta</taxon>
        <taxon>Spermatophyta</taxon>
        <taxon>Magnoliopsida</taxon>
        <taxon>Liliopsida</taxon>
        <taxon>Poales</taxon>
        <taxon>Poaceae</taxon>
        <taxon>BOP clade</taxon>
        <taxon>Pooideae</taxon>
        <taxon>Poodae</taxon>
        <taxon>Poeae</taxon>
        <taxon>Poeae Chloroplast Group 1 (Aveneae type)</taxon>
        <taxon>Aveninae</taxon>
        <taxon>Avena</taxon>
    </lineage>
</organism>
<evidence type="ECO:0000313" key="1">
    <source>
        <dbReference type="EnsemblPlants" id="AVESA.00010b.r2.7DG1341180.1.CDS.1"/>
    </source>
</evidence>